<dbReference type="GO" id="GO:0042765">
    <property type="term" value="C:GPI-anchor transamidase complex"/>
    <property type="evidence" value="ECO:0007669"/>
    <property type="project" value="InterPro"/>
</dbReference>
<accession>A0A8J2K2Y5</accession>
<protein>
    <recommendedName>
        <fullName evidence="14">GPI transamidase component PIG-S</fullName>
    </recommendedName>
</protein>
<keyword evidence="6" id="KW-0256">Endoplasmic reticulum</keyword>
<dbReference type="InterPro" id="IPR019540">
    <property type="entry name" value="PtdIno-glycan_biosynth_class_S"/>
</dbReference>
<evidence type="ECO:0000256" key="4">
    <source>
        <dbReference type="ARBA" id="ARBA00022502"/>
    </source>
</evidence>
<dbReference type="GO" id="GO:0006506">
    <property type="term" value="P:GPI anchor biosynthetic process"/>
    <property type="evidence" value="ECO:0007669"/>
    <property type="project" value="UniProtKB-UniPathway"/>
</dbReference>
<reference evidence="12" key="1">
    <citation type="submission" date="2021-06" db="EMBL/GenBank/DDBJ databases">
        <authorList>
            <person name="Hodson N. C."/>
            <person name="Mongue J. A."/>
            <person name="Jaron S. K."/>
        </authorList>
    </citation>
    <scope>NUCLEOTIDE SEQUENCE</scope>
</reference>
<organism evidence="12 13">
    <name type="scientific">Allacma fusca</name>
    <dbReference type="NCBI Taxonomy" id="39272"/>
    <lineage>
        <taxon>Eukaryota</taxon>
        <taxon>Metazoa</taxon>
        <taxon>Ecdysozoa</taxon>
        <taxon>Arthropoda</taxon>
        <taxon>Hexapoda</taxon>
        <taxon>Collembola</taxon>
        <taxon>Symphypleona</taxon>
        <taxon>Sminthuridae</taxon>
        <taxon>Allacma</taxon>
    </lineage>
</organism>
<keyword evidence="9" id="KW-0325">Glycoprotein</keyword>
<dbReference type="Proteomes" id="UP000708208">
    <property type="component" value="Unassembled WGS sequence"/>
</dbReference>
<evidence type="ECO:0000313" key="12">
    <source>
        <dbReference type="EMBL" id="CAG7728608.1"/>
    </source>
</evidence>
<evidence type="ECO:0000256" key="10">
    <source>
        <dbReference type="SAM" id="MobiDB-lite"/>
    </source>
</evidence>
<comment type="pathway">
    <text evidence="2">Glycolipid biosynthesis; glycosylphosphatidylinositol-anchor biosynthesis.</text>
</comment>
<evidence type="ECO:0000256" key="5">
    <source>
        <dbReference type="ARBA" id="ARBA00022692"/>
    </source>
</evidence>
<evidence type="ECO:0000313" key="13">
    <source>
        <dbReference type="Proteomes" id="UP000708208"/>
    </source>
</evidence>
<comment type="caution">
    <text evidence="12">The sequence shown here is derived from an EMBL/GenBank/DDBJ whole genome shotgun (WGS) entry which is preliminary data.</text>
</comment>
<evidence type="ECO:0000256" key="1">
    <source>
        <dbReference type="ARBA" id="ARBA00004477"/>
    </source>
</evidence>
<sequence length="643" mass="72611">MREGCQRYTAVAAILKKVSILLIVFWFCEYNEQTELVKMPSEMSESVSEGCQEQDLSKDDKPGKKSSGPEGPPPNWILWSAASYAIVMLVIGLPLWWKTTAVQRVFLPYDRMLESTDFLDEHFRIKIDVSFHGISATTTDVPLKGENKQDFPGYDINYLYTSIAPELLEIIYKTEDIEEVDSKLCELSSKSDESRIDTFRIYYVGRADLLKEYGRRLVFGNCRIAYYISNSNKLDPNLLRNLYEKLIPSSDSDEKFQLPLSLGYEVLFTLLVPQPEQLNYVWDTSSNFDKYVNVITKKLGEFADIKVRSQYLYYVRLNVNPSYDASRGLYQISYDQLPLVINPVEQKLSSFVSQNAALNFLIYGAPCEENPLHLLDIDGEVVSSNSFLVPQWGGIQIYNGNCSLNTNSTTTSNEQVSLARVMTVVASQFRNLVGIDSSEKSEDTLRIQKSAFRDWEVDRINRKRLRKLLYTSANTLHSLGQLLDQITNIVVTEEVGMEVEKSVNAMTASVESSAKGNLAEALRNAKTAFKSSEIAFHHPSNLAQLYFPDDQKYAIYIPLFLPIGIPKRSPCLGSRARSDPLLSIELKGRVGSFVAASSNTLSTPSVRISQARAVCIRKSADFQPKTTKIIPVFTILTPVRQRI</sequence>
<dbReference type="UniPathway" id="UPA00196"/>
<keyword evidence="13" id="KW-1185">Reference proteome</keyword>
<evidence type="ECO:0000256" key="9">
    <source>
        <dbReference type="ARBA" id="ARBA00023180"/>
    </source>
</evidence>
<feature type="region of interest" description="Disordered" evidence="10">
    <location>
        <begin position="48"/>
        <end position="72"/>
    </location>
</feature>
<name>A0A8J2K2Y5_9HEXA</name>
<evidence type="ECO:0000256" key="11">
    <source>
        <dbReference type="SAM" id="Phobius"/>
    </source>
</evidence>
<feature type="transmembrane region" description="Helical" evidence="11">
    <location>
        <begin position="76"/>
        <end position="97"/>
    </location>
</feature>
<evidence type="ECO:0008006" key="14">
    <source>
        <dbReference type="Google" id="ProtNLM"/>
    </source>
</evidence>
<dbReference type="AlphaFoldDB" id="A0A8J2K2Y5"/>
<dbReference type="EMBL" id="CAJVCH010165628">
    <property type="protein sequence ID" value="CAG7728608.1"/>
    <property type="molecule type" value="Genomic_DNA"/>
</dbReference>
<dbReference type="PANTHER" id="PTHR21072:SF13">
    <property type="entry name" value="GPI TRANSAMIDASE COMPONENT PIG-S"/>
    <property type="match status" value="1"/>
</dbReference>
<evidence type="ECO:0000256" key="8">
    <source>
        <dbReference type="ARBA" id="ARBA00023136"/>
    </source>
</evidence>
<gene>
    <name evidence="12" type="ORF">AFUS01_LOCUS17374</name>
</gene>
<comment type="similarity">
    <text evidence="3">Belongs to the PIGS family.</text>
</comment>
<proteinExistence type="inferred from homology"/>
<evidence type="ECO:0000256" key="6">
    <source>
        <dbReference type="ARBA" id="ARBA00022824"/>
    </source>
</evidence>
<keyword evidence="5 11" id="KW-0812">Transmembrane</keyword>
<dbReference type="PANTHER" id="PTHR21072">
    <property type="entry name" value="GPI TRANSAMIDASE COMPONENT PIG-S"/>
    <property type="match status" value="1"/>
</dbReference>
<evidence type="ECO:0000256" key="7">
    <source>
        <dbReference type="ARBA" id="ARBA00022989"/>
    </source>
</evidence>
<keyword evidence="7 11" id="KW-1133">Transmembrane helix</keyword>
<evidence type="ECO:0000256" key="2">
    <source>
        <dbReference type="ARBA" id="ARBA00004687"/>
    </source>
</evidence>
<comment type="subcellular location">
    <subcellularLocation>
        <location evidence="1">Endoplasmic reticulum membrane</location>
        <topology evidence="1">Multi-pass membrane protein</topology>
    </subcellularLocation>
</comment>
<keyword evidence="4" id="KW-0337">GPI-anchor biosynthesis</keyword>
<dbReference type="GO" id="GO:0016255">
    <property type="term" value="P:attachment of GPI anchor to protein"/>
    <property type="evidence" value="ECO:0007669"/>
    <property type="project" value="InterPro"/>
</dbReference>
<dbReference type="Pfam" id="PF10510">
    <property type="entry name" value="PIG-S"/>
    <property type="match status" value="1"/>
</dbReference>
<keyword evidence="8 11" id="KW-0472">Membrane</keyword>
<dbReference type="OrthoDB" id="28748at2759"/>
<evidence type="ECO:0000256" key="3">
    <source>
        <dbReference type="ARBA" id="ARBA00005316"/>
    </source>
</evidence>